<feature type="domain" description="Thioredoxin" evidence="2">
    <location>
        <begin position="326"/>
        <end position="463"/>
    </location>
</feature>
<dbReference type="Proteomes" id="UP000051373">
    <property type="component" value="Unassembled WGS sequence"/>
</dbReference>
<dbReference type="InterPro" id="IPR050553">
    <property type="entry name" value="Thioredoxin_ResA/DsbE_sf"/>
</dbReference>
<reference evidence="3 4" key="1">
    <citation type="journal article" date="2015" name="Microbiome">
        <title>Genomic resolution of linkages in carbon, nitrogen, and sulfur cycling among widespread estuary sediment bacteria.</title>
        <authorList>
            <person name="Baker B.J."/>
            <person name="Lazar C.S."/>
            <person name="Teske A.P."/>
            <person name="Dick G.J."/>
        </authorList>
    </citation>
    <scope>NUCLEOTIDE SEQUENCE [LARGE SCALE GENOMIC DNA]</scope>
    <source>
        <strain evidence="3">SM23_42</strain>
    </source>
</reference>
<organism evidence="3 4">
    <name type="scientific">candidate division WOR_3 bacterium SM23_42</name>
    <dbReference type="NCBI Taxonomy" id="1703779"/>
    <lineage>
        <taxon>Bacteria</taxon>
        <taxon>Bacteria division WOR-3</taxon>
    </lineage>
</organism>
<accession>A0A0S8FXV4</accession>
<evidence type="ECO:0000259" key="2">
    <source>
        <dbReference type="PROSITE" id="PS51352"/>
    </source>
</evidence>
<feature type="signal peptide" evidence="1">
    <location>
        <begin position="1"/>
        <end position="26"/>
    </location>
</feature>
<dbReference type="CDD" id="cd02966">
    <property type="entry name" value="TlpA_like_family"/>
    <property type="match status" value="1"/>
</dbReference>
<dbReference type="InterPro" id="IPR000866">
    <property type="entry name" value="AhpC/TSA"/>
</dbReference>
<dbReference type="InterPro" id="IPR036249">
    <property type="entry name" value="Thioredoxin-like_sf"/>
</dbReference>
<comment type="caution">
    <text evidence="3">The sequence shown here is derived from an EMBL/GenBank/DDBJ whole genome shotgun (WGS) entry which is preliminary data.</text>
</comment>
<feature type="chain" id="PRO_5006646541" description="Thioredoxin domain-containing protein" evidence="1">
    <location>
        <begin position="27"/>
        <end position="463"/>
    </location>
</feature>
<dbReference type="SUPFAM" id="SSF52833">
    <property type="entry name" value="Thioredoxin-like"/>
    <property type="match status" value="1"/>
</dbReference>
<dbReference type="EMBL" id="LJUJ01000002">
    <property type="protein sequence ID" value="KPK64540.1"/>
    <property type="molecule type" value="Genomic_DNA"/>
</dbReference>
<evidence type="ECO:0000256" key="1">
    <source>
        <dbReference type="SAM" id="SignalP"/>
    </source>
</evidence>
<dbReference type="STRING" id="1703779.AMJ83_02220"/>
<dbReference type="PANTHER" id="PTHR42852:SF13">
    <property type="entry name" value="PROTEIN DIPZ"/>
    <property type="match status" value="1"/>
</dbReference>
<name>A0A0S8FXV4_UNCW3</name>
<dbReference type="GO" id="GO:0016209">
    <property type="term" value="F:antioxidant activity"/>
    <property type="evidence" value="ECO:0007669"/>
    <property type="project" value="InterPro"/>
</dbReference>
<dbReference type="InterPro" id="IPR013766">
    <property type="entry name" value="Thioredoxin_domain"/>
</dbReference>
<dbReference type="Gene3D" id="3.40.30.10">
    <property type="entry name" value="Glutaredoxin"/>
    <property type="match status" value="1"/>
</dbReference>
<dbReference type="GO" id="GO:0016491">
    <property type="term" value="F:oxidoreductase activity"/>
    <property type="evidence" value="ECO:0007669"/>
    <property type="project" value="InterPro"/>
</dbReference>
<dbReference type="PROSITE" id="PS51352">
    <property type="entry name" value="THIOREDOXIN_2"/>
    <property type="match status" value="1"/>
</dbReference>
<sequence length="463" mass="53661">MRTAHKTAYYILCTILLLSLPRMGHAQDISQKDSIFIGYNIEVGKRLFYTSKGKLEYSEGTLESKERLEVMILKQNPDGSHLLLLRISSLIENIDKKGKRESLQARSDQAFCSLRSNGRFTRNWALDNLAQYDLFLPNLFPPLPEGFSEDIFTWEFTDRLFGDKDQYSAEKPNPEERSWIIHVTHHTLLDEVYLMNQKADIYFDIIKGLPIYKKDEGIRGHGRYAGTSSATVFLDSITDLDTLWAQQYARELTIFLSTDSTYNHILHQAEINPERLIPMRKDAENLLSSVNARITIPEIKTPLNNMINQLPKDFEQITEQIHKMAKYVNKPSPNWKAGDFNGQRHSLDDYRGKVILLDFWYRACPWCIRAMPMIKQVAEYFKERPVVVLGVNTDKNREDALFVIQKTNPNYVNLSGRDLTKKYGVANYPTFIIIDRNGFVRQIRIGYEPKLFDALVEMIEALL</sequence>
<protein>
    <recommendedName>
        <fullName evidence="2">Thioredoxin domain-containing protein</fullName>
    </recommendedName>
</protein>
<evidence type="ECO:0000313" key="3">
    <source>
        <dbReference type="EMBL" id="KPK64540.1"/>
    </source>
</evidence>
<keyword evidence="1" id="KW-0732">Signal</keyword>
<dbReference type="AlphaFoldDB" id="A0A0S8FXV4"/>
<gene>
    <name evidence="3" type="ORF">AMJ83_02220</name>
</gene>
<dbReference type="Pfam" id="PF00578">
    <property type="entry name" value="AhpC-TSA"/>
    <property type="match status" value="1"/>
</dbReference>
<evidence type="ECO:0000313" key="4">
    <source>
        <dbReference type="Proteomes" id="UP000051373"/>
    </source>
</evidence>
<proteinExistence type="predicted"/>
<dbReference type="PANTHER" id="PTHR42852">
    <property type="entry name" value="THIOL:DISULFIDE INTERCHANGE PROTEIN DSBE"/>
    <property type="match status" value="1"/>
</dbReference>